<evidence type="ECO:0000313" key="11">
    <source>
        <dbReference type="EMBL" id="MCA9390361.1"/>
    </source>
</evidence>
<keyword evidence="8" id="KW-0456">Lyase</keyword>
<evidence type="ECO:0000256" key="2">
    <source>
        <dbReference type="ARBA" id="ARBA00009604"/>
    </source>
</evidence>
<dbReference type="InterPro" id="IPR000941">
    <property type="entry name" value="Enolase"/>
</dbReference>
<dbReference type="SUPFAM" id="SSF51604">
    <property type="entry name" value="Enolase C-terminal domain-like"/>
    <property type="match status" value="1"/>
</dbReference>
<keyword evidence="6" id="KW-0460">Magnesium</keyword>
<feature type="non-terminal residue" evidence="11">
    <location>
        <position position="277"/>
    </location>
</feature>
<dbReference type="Pfam" id="PF03952">
    <property type="entry name" value="Enolase_N"/>
    <property type="match status" value="1"/>
</dbReference>
<dbReference type="Pfam" id="PF00113">
    <property type="entry name" value="Enolase_C"/>
    <property type="match status" value="1"/>
</dbReference>
<gene>
    <name evidence="11" type="ORF">KC571_03050</name>
</gene>
<dbReference type="InterPro" id="IPR020810">
    <property type="entry name" value="Enolase_C"/>
</dbReference>
<protein>
    <recommendedName>
        <fullName evidence="4">Enolase</fullName>
        <ecNumber evidence="3">4.2.1.11</ecNumber>
    </recommendedName>
</protein>
<dbReference type="InterPro" id="IPR020811">
    <property type="entry name" value="Enolase_N"/>
</dbReference>
<reference evidence="11" key="2">
    <citation type="journal article" date="2021" name="Microbiome">
        <title>Successional dynamics and alternative stable states in a saline activated sludge microbial community over 9 years.</title>
        <authorList>
            <person name="Wang Y."/>
            <person name="Ye J."/>
            <person name="Ju F."/>
            <person name="Liu L."/>
            <person name="Boyd J.A."/>
            <person name="Deng Y."/>
            <person name="Parks D.H."/>
            <person name="Jiang X."/>
            <person name="Yin X."/>
            <person name="Woodcroft B.J."/>
            <person name="Tyson G.W."/>
            <person name="Hugenholtz P."/>
            <person name="Polz M.F."/>
            <person name="Zhang T."/>
        </authorList>
    </citation>
    <scope>NUCLEOTIDE SEQUENCE</scope>
    <source>
        <strain evidence="11">HKST-UBA01</strain>
    </source>
</reference>
<dbReference type="Gene3D" id="3.20.20.120">
    <property type="entry name" value="Enolase-like C-terminal domain"/>
    <property type="match status" value="1"/>
</dbReference>
<name>A0A955LH21_UNCKA</name>
<dbReference type="AlphaFoldDB" id="A0A955LH21"/>
<feature type="domain" description="Enolase C-terminal TIM barrel" evidence="9">
    <location>
        <begin position="159"/>
        <end position="273"/>
    </location>
</feature>
<evidence type="ECO:0000256" key="5">
    <source>
        <dbReference type="ARBA" id="ARBA00022525"/>
    </source>
</evidence>
<dbReference type="GO" id="GO:0006096">
    <property type="term" value="P:glycolytic process"/>
    <property type="evidence" value="ECO:0007669"/>
    <property type="project" value="UniProtKB-KW"/>
</dbReference>
<feature type="domain" description="Enolase N-terminal" evidence="10">
    <location>
        <begin position="4"/>
        <end position="134"/>
    </location>
</feature>
<dbReference type="GO" id="GO:0000287">
    <property type="term" value="F:magnesium ion binding"/>
    <property type="evidence" value="ECO:0007669"/>
    <property type="project" value="InterPro"/>
</dbReference>
<dbReference type="SMART" id="SM01193">
    <property type="entry name" value="Enolase_N"/>
    <property type="match status" value="1"/>
</dbReference>
<evidence type="ECO:0000256" key="3">
    <source>
        <dbReference type="ARBA" id="ARBA00012058"/>
    </source>
</evidence>
<evidence type="ECO:0000256" key="1">
    <source>
        <dbReference type="ARBA" id="ARBA00005031"/>
    </source>
</evidence>
<dbReference type="EMBL" id="JAGQKX010000076">
    <property type="protein sequence ID" value="MCA9390361.1"/>
    <property type="molecule type" value="Genomic_DNA"/>
</dbReference>
<dbReference type="InterPro" id="IPR029017">
    <property type="entry name" value="Enolase-like_N"/>
</dbReference>
<sequence>MVLIDFVEAREILDSRGYPTVEARVVLNDGRSEISSVPSGVTKSTYEAIELRDADASRYSGQGVQHAVKNINEIISPRMKKMNPIEQYNIDKVLNELDQTPNKAHLGSNATLAVSQAVARIGAVVNEKPLWSHINDLLLKTRAKNALGEEAELITNQRNPKLPIPIMNIFSGGRHSHSQMPFQEFIVVPIKGLKPEQQVQMGAHIRHNVEKIFLEKGIFFGDSIEGGLTANISDYKLVIETILTSMHNVGLKVREDVAIAIDVAADYIPNFNPAAYV</sequence>
<dbReference type="PANTHER" id="PTHR11902:SF1">
    <property type="entry name" value="ENOLASE"/>
    <property type="match status" value="1"/>
</dbReference>
<evidence type="ECO:0000256" key="6">
    <source>
        <dbReference type="ARBA" id="ARBA00022842"/>
    </source>
</evidence>
<accession>A0A955LH21</accession>
<evidence type="ECO:0000313" key="12">
    <source>
        <dbReference type="Proteomes" id="UP000701698"/>
    </source>
</evidence>
<keyword evidence="7" id="KW-0324">Glycolysis</keyword>
<dbReference type="PRINTS" id="PR00148">
    <property type="entry name" value="ENOLASE"/>
</dbReference>
<evidence type="ECO:0000259" key="10">
    <source>
        <dbReference type="SMART" id="SM01193"/>
    </source>
</evidence>
<dbReference type="InterPro" id="IPR036849">
    <property type="entry name" value="Enolase-like_C_sf"/>
</dbReference>
<dbReference type="SUPFAM" id="SSF54826">
    <property type="entry name" value="Enolase N-terminal domain-like"/>
    <property type="match status" value="1"/>
</dbReference>
<dbReference type="Proteomes" id="UP000701698">
    <property type="component" value="Unassembled WGS sequence"/>
</dbReference>
<keyword evidence="5" id="KW-0964">Secreted</keyword>
<evidence type="ECO:0000259" key="9">
    <source>
        <dbReference type="SMART" id="SM01192"/>
    </source>
</evidence>
<dbReference type="EC" id="4.2.1.11" evidence="3"/>
<dbReference type="GO" id="GO:0000015">
    <property type="term" value="C:phosphopyruvate hydratase complex"/>
    <property type="evidence" value="ECO:0007669"/>
    <property type="project" value="InterPro"/>
</dbReference>
<dbReference type="SMART" id="SM01192">
    <property type="entry name" value="Enolase_C"/>
    <property type="match status" value="1"/>
</dbReference>
<comment type="pathway">
    <text evidence="1">Carbohydrate degradation; glycolysis; pyruvate from D-glyceraldehyde 3-phosphate: step 4/5.</text>
</comment>
<proteinExistence type="inferred from homology"/>
<evidence type="ECO:0000256" key="8">
    <source>
        <dbReference type="ARBA" id="ARBA00023239"/>
    </source>
</evidence>
<comment type="similarity">
    <text evidence="2">Belongs to the enolase family.</text>
</comment>
<evidence type="ECO:0000256" key="7">
    <source>
        <dbReference type="ARBA" id="ARBA00023152"/>
    </source>
</evidence>
<organism evidence="11 12">
    <name type="scientific">candidate division WWE3 bacterium</name>
    <dbReference type="NCBI Taxonomy" id="2053526"/>
    <lineage>
        <taxon>Bacteria</taxon>
        <taxon>Katanobacteria</taxon>
    </lineage>
</organism>
<dbReference type="GO" id="GO:0004634">
    <property type="term" value="F:phosphopyruvate hydratase activity"/>
    <property type="evidence" value="ECO:0007669"/>
    <property type="project" value="UniProtKB-EC"/>
</dbReference>
<dbReference type="PANTHER" id="PTHR11902">
    <property type="entry name" value="ENOLASE"/>
    <property type="match status" value="1"/>
</dbReference>
<comment type="caution">
    <text evidence="11">The sequence shown here is derived from an EMBL/GenBank/DDBJ whole genome shotgun (WGS) entry which is preliminary data.</text>
</comment>
<evidence type="ECO:0000256" key="4">
    <source>
        <dbReference type="ARBA" id="ARBA00017068"/>
    </source>
</evidence>
<reference evidence="11" key="1">
    <citation type="submission" date="2020-04" db="EMBL/GenBank/DDBJ databases">
        <authorList>
            <person name="Zhang T."/>
        </authorList>
    </citation>
    <scope>NUCLEOTIDE SEQUENCE</scope>
    <source>
        <strain evidence="11">HKST-UBA01</strain>
    </source>
</reference>
<dbReference type="Gene3D" id="3.30.390.10">
    <property type="entry name" value="Enolase-like, N-terminal domain"/>
    <property type="match status" value="1"/>
</dbReference>